<evidence type="ECO:0000313" key="2">
    <source>
        <dbReference type="Proteomes" id="UP000789405"/>
    </source>
</evidence>
<comment type="caution">
    <text evidence="1">The sequence shown here is derived from an EMBL/GenBank/DDBJ whole genome shotgun (WGS) entry which is preliminary data.</text>
</comment>
<feature type="non-terminal residue" evidence="1">
    <location>
        <position position="1"/>
    </location>
</feature>
<organism evidence="1 2">
    <name type="scientific">Dentiscutata erythropus</name>
    <dbReference type="NCBI Taxonomy" id="1348616"/>
    <lineage>
        <taxon>Eukaryota</taxon>
        <taxon>Fungi</taxon>
        <taxon>Fungi incertae sedis</taxon>
        <taxon>Mucoromycota</taxon>
        <taxon>Glomeromycotina</taxon>
        <taxon>Glomeromycetes</taxon>
        <taxon>Diversisporales</taxon>
        <taxon>Gigasporaceae</taxon>
        <taxon>Dentiscutata</taxon>
    </lineage>
</organism>
<dbReference type="EMBL" id="CAJVPY010033384">
    <property type="protein sequence ID" value="CAG8798906.1"/>
    <property type="molecule type" value="Genomic_DNA"/>
</dbReference>
<keyword evidence="2" id="KW-1185">Reference proteome</keyword>
<accession>A0A9N9PAR1</accession>
<protein>
    <submittedName>
        <fullName evidence="1">15564_t:CDS:1</fullName>
    </submittedName>
</protein>
<evidence type="ECO:0000313" key="1">
    <source>
        <dbReference type="EMBL" id="CAG8798906.1"/>
    </source>
</evidence>
<proteinExistence type="predicted"/>
<dbReference type="Proteomes" id="UP000789405">
    <property type="component" value="Unassembled WGS sequence"/>
</dbReference>
<gene>
    <name evidence="1" type="ORF">DERYTH_LOCUS22969</name>
</gene>
<reference evidence="1" key="1">
    <citation type="submission" date="2021-06" db="EMBL/GenBank/DDBJ databases">
        <authorList>
            <person name="Kallberg Y."/>
            <person name="Tangrot J."/>
            <person name="Rosling A."/>
        </authorList>
    </citation>
    <scope>NUCLEOTIDE SEQUENCE</scope>
    <source>
        <strain evidence="1">MA453B</strain>
    </source>
</reference>
<name>A0A9N9PAR1_9GLOM</name>
<sequence length="73" mass="7880">GSFQSLGRSSSRTLADHLSRLLQGSVATAVISIIDPTSIINPMVIINSSFVGRPDILNLPTLRTYKNPEKARS</sequence>
<dbReference type="AlphaFoldDB" id="A0A9N9PAR1"/>